<dbReference type="Pfam" id="PF13598">
    <property type="entry name" value="DUF4139"/>
    <property type="match status" value="1"/>
</dbReference>
<evidence type="ECO:0000256" key="2">
    <source>
        <dbReference type="SAM" id="SignalP"/>
    </source>
</evidence>
<feature type="domain" description="DUF4140" evidence="4">
    <location>
        <begin position="33"/>
        <end position="127"/>
    </location>
</feature>
<evidence type="ECO:0000259" key="4">
    <source>
        <dbReference type="Pfam" id="PF13600"/>
    </source>
</evidence>
<feature type="signal peptide" evidence="2">
    <location>
        <begin position="1"/>
        <end position="24"/>
    </location>
</feature>
<keyword evidence="6" id="KW-1185">Reference proteome</keyword>
<feature type="chain" id="PRO_5040948503" evidence="2">
    <location>
        <begin position="25"/>
        <end position="546"/>
    </location>
</feature>
<evidence type="ECO:0000256" key="1">
    <source>
        <dbReference type="SAM" id="MobiDB-lite"/>
    </source>
</evidence>
<keyword evidence="2" id="KW-0732">Signal</keyword>
<dbReference type="Proteomes" id="UP001139353">
    <property type="component" value="Unassembled WGS sequence"/>
</dbReference>
<dbReference type="RefSeq" id="WP_275680233.1">
    <property type="nucleotide sequence ID" value="NZ_JAJLJH010000001.1"/>
</dbReference>
<dbReference type="EMBL" id="JAJLJH010000001">
    <property type="protein sequence ID" value="MCK9684199.1"/>
    <property type="molecule type" value="Genomic_DNA"/>
</dbReference>
<evidence type="ECO:0000313" key="6">
    <source>
        <dbReference type="Proteomes" id="UP001139353"/>
    </source>
</evidence>
<comment type="caution">
    <text evidence="5">The sequence shown here is derived from an EMBL/GenBank/DDBJ whole genome shotgun (WGS) entry which is preliminary data.</text>
</comment>
<protein>
    <submittedName>
        <fullName evidence="5">DUF4139 domain-containing protein</fullName>
    </submittedName>
</protein>
<reference evidence="5" key="1">
    <citation type="submission" date="2021-11" db="EMBL/GenBank/DDBJ databases">
        <title>BS-T2-15 a new species belonging to the Comamonadaceae family isolated from the soil of a French oak forest.</title>
        <authorList>
            <person name="Mieszkin S."/>
            <person name="Alain K."/>
        </authorList>
    </citation>
    <scope>NUCLEOTIDE SEQUENCE</scope>
    <source>
        <strain evidence="5">BS-T2-15</strain>
    </source>
</reference>
<sequence length="546" mass="58619">MTLHHIARVAAATLLALAALETQAQDATRIVAATVYPDSARVERELKVPGGTRHIALACVPAGVDVSTLQVDGDPELRLGEIRTTPLPQARWSECAASPLEARTQALDAKRATLEAQRDSNELALSYLKTWGSNAHADDHATPAPVTGRPAAPPRPGALAGDLRQAAYDLLVDQARVRRELAVLERESVRLGDETPPSRGKDGGWRTVRFDVWTPASASLRVHYNVANAWWRPTYRATLDSAHATLRVDRQADIVQASGEDWGEVRVKLSTGRANRAAQAQAPGAWFLDVVVPQPVYAMAPMSAAAPAPAPMAEQRAEIAGSTMKRVTAEPPPWGATAIATDYATEFDVAQAVTLPSDGETHTLQLASQTLTATLKRRATPRTDRAVYLLAEMPRPAGSWPAGPLQSWVDGALVARTHWQPAQGDKLEIALGQDDQMRVDVESPGAFTQSRGVFGGSTERTSTAVYAVVNQHPDAVTVELLDASPVSRNEAIRVTHAYVPQPSATDWNKVPGVAEWTLAIPARDTRRVSISHTVTAAKDVIVSSLP</sequence>
<accession>A0A9X2BZZ9</accession>
<organism evidence="5 6">
    <name type="scientific">Scleromatobacter humisilvae</name>
    <dbReference type="NCBI Taxonomy" id="2897159"/>
    <lineage>
        <taxon>Bacteria</taxon>
        <taxon>Pseudomonadati</taxon>
        <taxon>Pseudomonadota</taxon>
        <taxon>Betaproteobacteria</taxon>
        <taxon>Burkholderiales</taxon>
        <taxon>Sphaerotilaceae</taxon>
        <taxon>Scleromatobacter</taxon>
    </lineage>
</organism>
<dbReference type="InterPro" id="IPR037291">
    <property type="entry name" value="DUF4139"/>
</dbReference>
<proteinExistence type="predicted"/>
<evidence type="ECO:0000313" key="5">
    <source>
        <dbReference type="EMBL" id="MCK9684199.1"/>
    </source>
</evidence>
<evidence type="ECO:0000259" key="3">
    <source>
        <dbReference type="Pfam" id="PF13598"/>
    </source>
</evidence>
<gene>
    <name evidence="5" type="ORF">LPC04_00595</name>
</gene>
<dbReference type="NCBIfam" id="TIGR02231">
    <property type="entry name" value="mucoidy inhibitor MuiA family protein"/>
    <property type="match status" value="1"/>
</dbReference>
<name>A0A9X2BZZ9_9BURK</name>
<feature type="region of interest" description="Disordered" evidence="1">
    <location>
        <begin position="136"/>
        <end position="159"/>
    </location>
</feature>
<dbReference type="Pfam" id="PF13600">
    <property type="entry name" value="DUF4140"/>
    <property type="match status" value="1"/>
</dbReference>
<feature type="domain" description="DUF4139" evidence="3">
    <location>
        <begin position="220"/>
        <end position="537"/>
    </location>
</feature>
<dbReference type="PANTHER" id="PTHR31005">
    <property type="entry name" value="DUF4139 DOMAIN-CONTAINING PROTEIN"/>
    <property type="match status" value="1"/>
</dbReference>
<dbReference type="InterPro" id="IPR025554">
    <property type="entry name" value="DUF4140"/>
</dbReference>
<dbReference type="AlphaFoldDB" id="A0A9X2BZZ9"/>
<dbReference type="InterPro" id="IPR011935">
    <property type="entry name" value="CHP02231"/>
</dbReference>
<dbReference type="PANTHER" id="PTHR31005:SF8">
    <property type="entry name" value="DUF4139 DOMAIN-CONTAINING PROTEIN"/>
    <property type="match status" value="1"/>
</dbReference>